<dbReference type="RefSeq" id="WP_184662623.1">
    <property type="nucleotide sequence ID" value="NZ_JACHHB010000001.1"/>
</dbReference>
<evidence type="ECO:0000313" key="13">
    <source>
        <dbReference type="Proteomes" id="UP000551878"/>
    </source>
</evidence>
<dbReference type="GO" id="GO:0006353">
    <property type="term" value="P:DNA-templated transcription termination"/>
    <property type="evidence" value="ECO:0007669"/>
    <property type="project" value="UniProtKB-UniRule"/>
</dbReference>
<organism evidence="12 13">
    <name type="scientific">Texcoconibacillus texcoconensis</name>
    <dbReference type="NCBI Taxonomy" id="1095777"/>
    <lineage>
        <taxon>Bacteria</taxon>
        <taxon>Bacillati</taxon>
        <taxon>Bacillota</taxon>
        <taxon>Bacilli</taxon>
        <taxon>Bacillales</taxon>
        <taxon>Bacillaceae</taxon>
        <taxon>Texcoconibacillus</taxon>
    </lineage>
</organism>
<gene>
    <name evidence="10" type="primary">pyrR</name>
    <name evidence="12" type="ORF">HNQ41_000290</name>
</gene>
<reference evidence="12 13" key="1">
    <citation type="submission" date="2020-08" db="EMBL/GenBank/DDBJ databases">
        <title>Genomic Encyclopedia of Type Strains, Phase IV (KMG-IV): sequencing the most valuable type-strain genomes for metagenomic binning, comparative biology and taxonomic classification.</title>
        <authorList>
            <person name="Goeker M."/>
        </authorList>
    </citation>
    <scope>NUCLEOTIDE SEQUENCE [LARGE SCALE GENOMIC DNA]</scope>
    <source>
        <strain evidence="12 13">DSM 24696</strain>
    </source>
</reference>
<dbReference type="Pfam" id="PF00156">
    <property type="entry name" value="Pribosyltran"/>
    <property type="match status" value="1"/>
</dbReference>
<evidence type="ECO:0000256" key="2">
    <source>
        <dbReference type="ARBA" id="ARBA00022472"/>
    </source>
</evidence>
<dbReference type="Proteomes" id="UP000551878">
    <property type="component" value="Unassembled WGS sequence"/>
</dbReference>
<accession>A0A840QLB8</accession>
<evidence type="ECO:0000313" key="12">
    <source>
        <dbReference type="EMBL" id="MBB5172150.1"/>
    </source>
</evidence>
<evidence type="ECO:0000256" key="4">
    <source>
        <dbReference type="ARBA" id="ARBA00022679"/>
    </source>
</evidence>
<feature type="short sequence motif" description="PRPP-binding" evidence="10">
    <location>
        <begin position="98"/>
        <end position="110"/>
    </location>
</feature>
<dbReference type="InterPro" id="IPR029057">
    <property type="entry name" value="PRTase-like"/>
</dbReference>
<dbReference type="NCBIfam" id="NF003548">
    <property type="entry name" value="PRK05205.1-4"/>
    <property type="match status" value="1"/>
</dbReference>
<dbReference type="NCBIfam" id="NF003549">
    <property type="entry name" value="PRK05205.1-5"/>
    <property type="match status" value="1"/>
</dbReference>
<comment type="subunit">
    <text evidence="9 10">Homodimer and homohexamer; in equilibrium.</text>
</comment>
<comment type="caution">
    <text evidence="12">The sequence shown here is derived from an EMBL/GenBank/DDBJ whole genome shotgun (WGS) entry which is preliminary data.</text>
</comment>
<proteinExistence type="inferred from homology"/>
<dbReference type="SUPFAM" id="SSF53271">
    <property type="entry name" value="PRTase-like"/>
    <property type="match status" value="1"/>
</dbReference>
<dbReference type="FunFam" id="3.40.50.2020:FF:000020">
    <property type="entry name" value="Bifunctional protein PyrR"/>
    <property type="match status" value="1"/>
</dbReference>
<protein>
    <recommendedName>
        <fullName evidence="10">Bifunctional protein PyrR</fullName>
    </recommendedName>
    <domain>
        <recommendedName>
            <fullName evidence="10">Pyrimidine operon regulatory protein</fullName>
        </recommendedName>
    </domain>
    <domain>
        <recommendedName>
            <fullName evidence="10">Uracil phosphoribosyltransferase</fullName>
            <shortName evidence="10">UPRTase</shortName>
            <ecNumber evidence="10">2.4.2.9</ecNumber>
        </recommendedName>
    </domain>
</protein>
<comment type="function">
    <text evidence="7 10">Regulates transcriptional attenuation of the pyrimidine nucleotide (pyr) operon by binding in a uridine-dependent manner to specific sites on pyr mRNA. This disrupts an antiterminator hairpin in the RNA and favors formation of a downstream transcription terminator, leading to a reduced expression of downstream genes.</text>
</comment>
<sequence>MKSILDEQAIRRALTRISHEIIERNKGVSNCVIVGIKTRGTFIAERIAERIEQIEGEKVPVGEVDITLYRDDLTVKTDDEQPELRGTNVDADINGRTVILVDDVLYTGRTVRAALDALIDMGRPGHIQLAVLIDRGHRELPIRPDFVGKNVPTSNNELIEAKMNEVDGEDEVILRQKTSL</sequence>
<keyword evidence="5 10" id="KW-0805">Transcription regulation</keyword>
<name>A0A840QLB8_9BACI</name>
<comment type="similarity">
    <text evidence="1 10">Belongs to the purine/pyrimidine phosphoribosyltransferase family. PyrR subfamily.</text>
</comment>
<dbReference type="EMBL" id="JACHHB010000001">
    <property type="protein sequence ID" value="MBB5172150.1"/>
    <property type="molecule type" value="Genomic_DNA"/>
</dbReference>
<evidence type="ECO:0000256" key="3">
    <source>
        <dbReference type="ARBA" id="ARBA00022676"/>
    </source>
</evidence>
<dbReference type="PANTHER" id="PTHR11608:SF0">
    <property type="entry name" value="BIFUNCTIONAL PROTEIN PYRR"/>
    <property type="match status" value="1"/>
</dbReference>
<dbReference type="InterPro" id="IPR000836">
    <property type="entry name" value="PRTase_dom"/>
</dbReference>
<comment type="function">
    <text evidence="8 10">Also displays a weak uracil phosphoribosyltransferase activity which is not physiologically significant.</text>
</comment>
<dbReference type="AlphaFoldDB" id="A0A840QLB8"/>
<dbReference type="EC" id="2.4.2.9" evidence="10"/>
<dbReference type="HAMAP" id="MF_01219">
    <property type="entry name" value="PyrR"/>
    <property type="match status" value="1"/>
</dbReference>
<comment type="catalytic activity">
    <reaction evidence="10">
        <text>UMP + diphosphate = 5-phospho-alpha-D-ribose 1-diphosphate + uracil</text>
        <dbReference type="Rhea" id="RHEA:13017"/>
        <dbReference type="ChEBI" id="CHEBI:17568"/>
        <dbReference type="ChEBI" id="CHEBI:33019"/>
        <dbReference type="ChEBI" id="CHEBI:57865"/>
        <dbReference type="ChEBI" id="CHEBI:58017"/>
        <dbReference type="EC" id="2.4.2.9"/>
    </reaction>
</comment>
<dbReference type="GO" id="GO:0003723">
    <property type="term" value="F:RNA binding"/>
    <property type="evidence" value="ECO:0007669"/>
    <property type="project" value="UniProtKB-UniRule"/>
</dbReference>
<feature type="domain" description="Phosphoribosyltransferase" evidence="11">
    <location>
        <begin position="2"/>
        <end position="152"/>
    </location>
</feature>
<keyword evidence="10" id="KW-0694">RNA-binding</keyword>
<evidence type="ECO:0000256" key="6">
    <source>
        <dbReference type="ARBA" id="ARBA00023163"/>
    </source>
</evidence>
<dbReference type="PANTHER" id="PTHR11608">
    <property type="entry name" value="BIFUNCTIONAL PROTEIN PYRR"/>
    <property type="match status" value="1"/>
</dbReference>
<evidence type="ECO:0000256" key="9">
    <source>
        <dbReference type="ARBA" id="ARBA00063792"/>
    </source>
</evidence>
<dbReference type="GO" id="GO:0004845">
    <property type="term" value="F:uracil phosphoribosyltransferase activity"/>
    <property type="evidence" value="ECO:0007669"/>
    <property type="project" value="UniProtKB-UniRule"/>
</dbReference>
<evidence type="ECO:0000256" key="8">
    <source>
        <dbReference type="ARBA" id="ARBA00056018"/>
    </source>
</evidence>
<evidence type="ECO:0000256" key="7">
    <source>
        <dbReference type="ARBA" id="ARBA00053556"/>
    </source>
</evidence>
<evidence type="ECO:0000256" key="1">
    <source>
        <dbReference type="ARBA" id="ARBA00005565"/>
    </source>
</evidence>
<dbReference type="InterPro" id="IPR050137">
    <property type="entry name" value="PyrR_bifunctional"/>
</dbReference>
<keyword evidence="13" id="KW-1185">Reference proteome</keyword>
<dbReference type="InterPro" id="IPR023050">
    <property type="entry name" value="PyrR"/>
</dbReference>
<dbReference type="CDD" id="cd06223">
    <property type="entry name" value="PRTases_typeI"/>
    <property type="match status" value="1"/>
</dbReference>
<keyword evidence="3 10" id="KW-0328">Glycosyltransferase</keyword>
<evidence type="ECO:0000256" key="5">
    <source>
        <dbReference type="ARBA" id="ARBA00023015"/>
    </source>
</evidence>
<evidence type="ECO:0000259" key="11">
    <source>
        <dbReference type="Pfam" id="PF00156"/>
    </source>
</evidence>
<dbReference type="Gene3D" id="3.40.50.2020">
    <property type="match status" value="1"/>
</dbReference>
<keyword evidence="2 10" id="KW-0806">Transcription termination</keyword>
<keyword evidence="6 10" id="KW-0804">Transcription</keyword>
<keyword evidence="4 10" id="KW-0808">Transferase</keyword>
<evidence type="ECO:0000256" key="10">
    <source>
        <dbReference type="HAMAP-Rule" id="MF_01219"/>
    </source>
</evidence>